<gene>
    <name evidence="1" type="ORF">SAMN02910323_0907</name>
</gene>
<dbReference type="EMBL" id="FPJA01000004">
    <property type="protein sequence ID" value="SFW23470.1"/>
    <property type="molecule type" value="Genomic_DNA"/>
</dbReference>
<accession>A0A1K1MNH2</accession>
<protein>
    <submittedName>
        <fullName evidence="1">Uncharacterized protein</fullName>
    </submittedName>
</protein>
<evidence type="ECO:0000313" key="2">
    <source>
        <dbReference type="Proteomes" id="UP000182958"/>
    </source>
</evidence>
<dbReference type="Proteomes" id="UP000182958">
    <property type="component" value="Unassembled WGS sequence"/>
</dbReference>
<dbReference type="AlphaFoldDB" id="A0A1K1MNH2"/>
<evidence type="ECO:0000313" key="1">
    <source>
        <dbReference type="EMBL" id="SFW23470.1"/>
    </source>
</evidence>
<organism evidence="1 2">
    <name type="scientific">Selenomonas ruminantium</name>
    <dbReference type="NCBI Taxonomy" id="971"/>
    <lineage>
        <taxon>Bacteria</taxon>
        <taxon>Bacillati</taxon>
        <taxon>Bacillota</taxon>
        <taxon>Negativicutes</taxon>
        <taxon>Selenomonadales</taxon>
        <taxon>Selenomonadaceae</taxon>
        <taxon>Selenomonas</taxon>
    </lineage>
</organism>
<sequence length="66" mass="7493">MMDKKELNMMEMDMVAGGSWIGDVVDFVEDTAKDVWDGVKDVTNEAVEVTWKGMKTVYDAVYPIQE</sequence>
<proteinExistence type="predicted"/>
<reference evidence="2" key="1">
    <citation type="submission" date="2016-11" db="EMBL/GenBank/DDBJ databases">
        <authorList>
            <person name="Varghese N."/>
            <person name="Submissions S."/>
        </authorList>
    </citation>
    <scope>NUCLEOTIDE SEQUENCE [LARGE SCALE GENOMIC DNA]</scope>
    <source>
        <strain evidence="2">C3</strain>
    </source>
</reference>
<keyword evidence="2" id="KW-1185">Reference proteome</keyword>
<dbReference type="RefSeq" id="WP_072305685.1">
    <property type="nucleotide sequence ID" value="NZ_FPJA01000004.1"/>
</dbReference>
<name>A0A1K1MNH2_SELRU</name>